<dbReference type="GO" id="GO:0005737">
    <property type="term" value="C:cytoplasm"/>
    <property type="evidence" value="ECO:0007669"/>
    <property type="project" value="UniProtKB-ARBA"/>
</dbReference>
<evidence type="ECO:0000256" key="1">
    <source>
        <dbReference type="ARBA" id="ARBA00002290"/>
    </source>
</evidence>
<dbReference type="PANTHER" id="PTHR19375">
    <property type="entry name" value="HEAT SHOCK PROTEIN 70KDA"/>
    <property type="match status" value="1"/>
</dbReference>
<evidence type="ECO:0000256" key="8">
    <source>
        <dbReference type="HAMAP-Rule" id="MF_00332"/>
    </source>
</evidence>
<dbReference type="SUPFAM" id="SSF53067">
    <property type="entry name" value="Actin-like ATPase domain"/>
    <property type="match status" value="2"/>
</dbReference>
<protein>
    <recommendedName>
        <fullName evidence="8">Chaperone protein DnaK</fullName>
    </recommendedName>
    <alternativeName>
        <fullName evidence="8">HSP70</fullName>
    </alternativeName>
    <alternativeName>
        <fullName evidence="8">Heat shock 70 kDa protein</fullName>
    </alternativeName>
    <alternativeName>
        <fullName evidence="8">Heat shock protein 70</fullName>
    </alternativeName>
</protein>
<comment type="induction">
    <text evidence="8">By stress conditions e.g. heat shock.</text>
</comment>
<dbReference type="FunFam" id="2.60.34.10:FF:000014">
    <property type="entry name" value="Chaperone protein DnaK HSP70"/>
    <property type="match status" value="1"/>
</dbReference>
<keyword evidence="7 8" id="KW-0143">Chaperone</keyword>
<dbReference type="PRINTS" id="PR00301">
    <property type="entry name" value="HEATSHOCK70"/>
</dbReference>
<dbReference type="PROSITE" id="PS01036">
    <property type="entry name" value="HSP70_3"/>
    <property type="match status" value="1"/>
</dbReference>
<organism evidence="11 12">
    <name type="scientific">Candidatus Shapirobacteria bacterium CG09_land_8_20_14_0_10_38_17</name>
    <dbReference type="NCBI Taxonomy" id="1974884"/>
    <lineage>
        <taxon>Bacteria</taxon>
        <taxon>Candidatus Shapironibacteriota</taxon>
    </lineage>
</organism>
<dbReference type="FunFam" id="3.30.420.40:FF:000004">
    <property type="entry name" value="Molecular chaperone DnaK"/>
    <property type="match status" value="1"/>
</dbReference>
<accession>A0A2H0WRJ9</accession>
<evidence type="ECO:0000313" key="11">
    <source>
        <dbReference type="EMBL" id="PIS15302.1"/>
    </source>
</evidence>
<feature type="modified residue" description="Phosphothreonine; by autocatalysis" evidence="8">
    <location>
        <position position="203"/>
    </location>
</feature>
<dbReference type="Gene3D" id="1.20.1270.10">
    <property type="match status" value="1"/>
</dbReference>
<evidence type="ECO:0000256" key="2">
    <source>
        <dbReference type="ARBA" id="ARBA00007381"/>
    </source>
</evidence>
<dbReference type="Pfam" id="PF00012">
    <property type="entry name" value="HSP70"/>
    <property type="match status" value="1"/>
</dbReference>
<dbReference type="NCBIfam" id="NF001413">
    <property type="entry name" value="PRK00290.1"/>
    <property type="match status" value="1"/>
</dbReference>
<reference evidence="12" key="1">
    <citation type="submission" date="2017-09" db="EMBL/GenBank/DDBJ databases">
        <title>Depth-based differentiation of microbial function through sediment-hosted aquifers and enrichment of novel symbionts in the deep terrestrial subsurface.</title>
        <authorList>
            <person name="Probst A.J."/>
            <person name="Ladd B."/>
            <person name="Jarett J.K."/>
            <person name="Geller-Mcgrath D.E."/>
            <person name="Sieber C.M.K."/>
            <person name="Emerson J.B."/>
            <person name="Anantharaman K."/>
            <person name="Thomas B.C."/>
            <person name="Malmstrom R."/>
            <person name="Stieglmeier M."/>
            <person name="Klingl A."/>
            <person name="Woyke T."/>
            <person name="Ryan C.M."/>
            <person name="Banfield J.F."/>
        </authorList>
    </citation>
    <scope>NUCLEOTIDE SEQUENCE [LARGE SCALE GENOMIC DNA]</scope>
</reference>
<dbReference type="Gene3D" id="3.30.420.40">
    <property type="match status" value="2"/>
</dbReference>
<dbReference type="CDD" id="cd10234">
    <property type="entry name" value="ASKHA_NBD_HSP70_DnaK-like"/>
    <property type="match status" value="1"/>
</dbReference>
<dbReference type="Proteomes" id="UP000231282">
    <property type="component" value="Unassembled WGS sequence"/>
</dbReference>
<dbReference type="InterPro" id="IPR013126">
    <property type="entry name" value="Hsp_70_fam"/>
</dbReference>
<dbReference type="InterPro" id="IPR043129">
    <property type="entry name" value="ATPase_NBD"/>
</dbReference>
<comment type="function">
    <text evidence="1 8">Acts as a chaperone.</text>
</comment>
<dbReference type="FunFam" id="3.90.640.10:FF:000003">
    <property type="entry name" value="Molecular chaperone DnaK"/>
    <property type="match status" value="1"/>
</dbReference>
<feature type="region of interest" description="Disordered" evidence="10">
    <location>
        <begin position="601"/>
        <end position="638"/>
    </location>
</feature>
<evidence type="ECO:0000256" key="10">
    <source>
        <dbReference type="SAM" id="MobiDB-lite"/>
    </source>
</evidence>
<sequence>MVDNQKVTAKIIGIDLGTTNSCVSVMEGGKPTVIPTSEGGRLIPSIVEPLKSLVGEPAKRQMVINPKNTFFSVKRLMGRRFDDPSVVEDGKWLPYKIVKGQNDLAIVETEDGKQFTPQEISAKILQKAKTDAESYLGEKVEQAVITVPAYFDDSQRQATKEAGEIAGLKVARIVNEPTASALAYGLDKKNGQTIAVFDLGGGTFDISILELGEGVYEVKATNGDTHLGGDDWDRKVIEYVVAEFKKEHGIDLSKDAQAMQRIKDASEKAKIELSASQETEINLPFITQGESGPLHLTLKLTRAKLEQLSNDLLKRLTPPVRECLKDAKINVEDINEVVLVGGQTRMPKVREIVKGIFGKEPNQSVNPDEAVALGAAVQGGVLSGEVKDVVLLDVTPLTLGLETLGGVATPLIERNTTIPSSKSQIFSTAEDNQTKVEINVVQGERPLAADNKSLGRFILDGIPSAPRGVPQIEVTFDIDVNGILNVVAKDKATGKSQSIVIKGSTGLSKDEVEKMTEEAKAHAAEDQEKKELIETRNKADNLIFNVEKTLKDLGDKVKAEDRKEAEEKVKALKDLRAQPTASKEEIEKQIDDLTAVLQRIGTTAYQKPEGEGEKPEGRTSKEDSDKGKGEAEEGEVVE</sequence>
<name>A0A2H0WRJ9_9BACT</name>
<keyword evidence="5 8" id="KW-0067">ATP-binding</keyword>
<keyword evidence="3 8" id="KW-0597">Phosphoprotein</keyword>
<evidence type="ECO:0000256" key="5">
    <source>
        <dbReference type="ARBA" id="ARBA00022840"/>
    </source>
</evidence>
<evidence type="ECO:0000256" key="9">
    <source>
        <dbReference type="RuleBase" id="RU003322"/>
    </source>
</evidence>
<dbReference type="SUPFAM" id="SSF100920">
    <property type="entry name" value="Heat shock protein 70kD (HSP70), peptide-binding domain"/>
    <property type="match status" value="1"/>
</dbReference>
<dbReference type="NCBIfam" id="TIGR02350">
    <property type="entry name" value="prok_dnaK"/>
    <property type="match status" value="1"/>
</dbReference>
<keyword evidence="4 8" id="KW-0547">Nucleotide-binding</keyword>
<proteinExistence type="evidence at transcript level"/>
<dbReference type="GO" id="GO:0051082">
    <property type="term" value="F:unfolded protein binding"/>
    <property type="evidence" value="ECO:0007669"/>
    <property type="project" value="InterPro"/>
</dbReference>
<dbReference type="FunFam" id="3.30.30.30:FF:000003">
    <property type="entry name" value="Heat shock protein 9"/>
    <property type="match status" value="1"/>
</dbReference>
<dbReference type="Gene3D" id="2.60.34.10">
    <property type="entry name" value="Substrate Binding Domain Of DNAk, Chain A, domain 1"/>
    <property type="match status" value="1"/>
</dbReference>
<dbReference type="EMBL" id="PEZH01000011">
    <property type="protein sequence ID" value="PIS15302.1"/>
    <property type="molecule type" value="Genomic_DNA"/>
</dbReference>
<dbReference type="AlphaFoldDB" id="A0A2H0WRJ9"/>
<keyword evidence="6 8" id="KW-0346">Stress response</keyword>
<dbReference type="InterPro" id="IPR012725">
    <property type="entry name" value="Chaperone_DnaK"/>
</dbReference>
<dbReference type="PROSITE" id="PS00329">
    <property type="entry name" value="HSP70_2"/>
    <property type="match status" value="1"/>
</dbReference>
<dbReference type="GO" id="GO:0005524">
    <property type="term" value="F:ATP binding"/>
    <property type="evidence" value="ECO:0007669"/>
    <property type="project" value="UniProtKB-UniRule"/>
</dbReference>
<dbReference type="FunFam" id="1.20.1270.10:FF:000001">
    <property type="entry name" value="Molecular chaperone DnaK"/>
    <property type="match status" value="1"/>
</dbReference>
<dbReference type="InterPro" id="IPR029048">
    <property type="entry name" value="HSP70_C_sf"/>
</dbReference>
<gene>
    <name evidence="8" type="primary">dnaK</name>
    <name evidence="11" type="ORF">COT63_00645</name>
</gene>
<dbReference type="InterPro" id="IPR018181">
    <property type="entry name" value="Heat_shock_70_CS"/>
</dbReference>
<comment type="similarity">
    <text evidence="2 8 9">Belongs to the heat shock protein 70 family.</text>
</comment>
<dbReference type="PROSITE" id="PS00297">
    <property type="entry name" value="HSP70_1"/>
    <property type="match status" value="1"/>
</dbReference>
<feature type="compositionally biased region" description="Basic and acidic residues" evidence="10">
    <location>
        <begin position="608"/>
        <end position="631"/>
    </location>
</feature>
<dbReference type="HAMAP" id="MF_00332">
    <property type="entry name" value="DnaK"/>
    <property type="match status" value="1"/>
</dbReference>
<evidence type="ECO:0000313" key="12">
    <source>
        <dbReference type="Proteomes" id="UP000231282"/>
    </source>
</evidence>
<dbReference type="SUPFAM" id="SSF100934">
    <property type="entry name" value="Heat shock protein 70kD (HSP70), C-terminal subdomain"/>
    <property type="match status" value="1"/>
</dbReference>
<dbReference type="Gene3D" id="3.90.640.10">
    <property type="entry name" value="Actin, Chain A, domain 4"/>
    <property type="match status" value="1"/>
</dbReference>
<dbReference type="InterPro" id="IPR029047">
    <property type="entry name" value="HSP70_peptide-bd_sf"/>
</dbReference>
<comment type="caution">
    <text evidence="11">The sequence shown here is derived from an EMBL/GenBank/DDBJ whole genome shotgun (WGS) entry which is preliminary data.</text>
</comment>
<evidence type="ECO:0000256" key="3">
    <source>
        <dbReference type="ARBA" id="ARBA00022553"/>
    </source>
</evidence>
<dbReference type="FunFam" id="3.30.420.40:FF:000020">
    <property type="entry name" value="Chaperone protein HscA homolog"/>
    <property type="match status" value="1"/>
</dbReference>
<dbReference type="GO" id="GO:0140662">
    <property type="term" value="F:ATP-dependent protein folding chaperone"/>
    <property type="evidence" value="ECO:0007669"/>
    <property type="project" value="InterPro"/>
</dbReference>
<evidence type="ECO:0000256" key="6">
    <source>
        <dbReference type="ARBA" id="ARBA00023016"/>
    </source>
</evidence>
<evidence type="ECO:0000256" key="7">
    <source>
        <dbReference type="ARBA" id="ARBA00023186"/>
    </source>
</evidence>
<evidence type="ECO:0000256" key="4">
    <source>
        <dbReference type="ARBA" id="ARBA00022741"/>
    </source>
</evidence>